<reference evidence="7" key="2">
    <citation type="submission" date="2024-02" db="EMBL/GenBank/DDBJ databases">
        <authorList>
            <person name="Buigues J."/>
            <person name="Vinals A."/>
            <person name="Martinez-Recio R."/>
            <person name="S Monros J."/>
            <person name="Sanjuan R."/>
            <person name="Cuevas J.M."/>
        </authorList>
    </citation>
    <scope>NUCLEOTIDE SEQUENCE</scope>
    <source>
        <strain evidence="7">MAVG47</strain>
    </source>
</reference>
<keyword evidence="2" id="KW-0244">Early protein</keyword>
<dbReference type="InterPro" id="IPR002924">
    <property type="entry name" value="Adenovir_t-Ag_E1B_19kDa"/>
</dbReference>
<sequence>MDYLKFLSTYSVLRRVLRDSSERTGDWRRYFFCGPLANFVCKVKRDYKTDFEECLDPHGLFVEQLLSGDLELYITRVVPTLQLDSPGRIATSLAFVAYLLDIWDCNNQFSPDFSLDALCIPLWKAICEKVRAGNLQGAAAVFQQEMEREGLLLPQILVPETPLRVDSENGDLHLAEMVEVADSQGDQEVPIAAQEVIVVDSDSEEESVEVETEGDSELEVVFESNSDSSQRRGTPYPDVRGMEGMLSSSSEEEIFSPLSGVAPLASSDSCYSDSEEEDQGDPEPLPLGEDPGLDQEID</sequence>
<evidence type="ECO:0000256" key="3">
    <source>
        <dbReference type="ARBA" id="ARBA00023189"/>
    </source>
</evidence>
<protein>
    <recommendedName>
        <fullName evidence="5">E1B 19 kDa protein</fullName>
    </recommendedName>
</protein>
<reference evidence="7" key="1">
    <citation type="journal article" date="2024" name="Microbiol. Spectr.">
        <title>Full-genome sequencing of dozens of new DNA viruses found in Spanish bat feces.</title>
        <authorList>
            <person name="Buigues J."/>
            <person name="Vinals A."/>
            <person name="Martinez-Recio R."/>
            <person name="Monros J.S."/>
            <person name="Sanjuan R."/>
            <person name="Cuevas J.M."/>
        </authorList>
    </citation>
    <scope>NUCLEOTIDE SEQUENCE</scope>
    <source>
        <strain evidence="7">MAVG47</strain>
    </source>
</reference>
<evidence type="ECO:0000256" key="1">
    <source>
        <dbReference type="ARBA" id="ARBA00010275"/>
    </source>
</evidence>
<dbReference type="Pfam" id="PF01691">
    <property type="entry name" value="Adeno_E1B_19K"/>
    <property type="match status" value="1"/>
</dbReference>
<keyword evidence="3" id="KW-1081">Inhibition of host apoptosis by viral BCL2-like protein</keyword>
<accession>A0AAU6S560</accession>
<evidence type="ECO:0000313" key="7">
    <source>
        <dbReference type="EMBL" id="WZK92865.1"/>
    </source>
</evidence>
<evidence type="ECO:0000256" key="5">
    <source>
        <dbReference type="ARBA" id="ARBA00030501"/>
    </source>
</evidence>
<feature type="region of interest" description="Disordered" evidence="6">
    <location>
        <begin position="201"/>
        <end position="298"/>
    </location>
</feature>
<name>A0AAU6S560_9ADEN</name>
<comment type="similarity">
    <text evidence="1">Belongs to the adenoviridae E1B 19 kDa protein family.</text>
</comment>
<keyword evidence="4" id="KW-0945">Host-virus interaction</keyword>
<organism evidence="7">
    <name type="scientific">Rhinolophus ferrumequinum adenovirus</name>
    <dbReference type="NCBI Taxonomy" id="3140013"/>
    <lineage>
        <taxon>Viruses</taxon>
        <taxon>Varidnaviria</taxon>
        <taxon>Bamfordvirae</taxon>
        <taxon>Preplasmiviricota</taxon>
        <taxon>Polisuviricotina</taxon>
        <taxon>Pharingeaviricetes</taxon>
        <taxon>Rowavirales</taxon>
        <taxon>Adenoviridae</taxon>
    </lineage>
</organism>
<keyword evidence="4" id="KW-1119">Modulation of host cell apoptosis by virus</keyword>
<feature type="compositionally biased region" description="Acidic residues" evidence="6">
    <location>
        <begin position="201"/>
        <end position="220"/>
    </location>
</feature>
<dbReference type="EMBL" id="PP410069">
    <property type="protein sequence ID" value="WZK92865.1"/>
    <property type="molecule type" value="Genomic_DNA"/>
</dbReference>
<dbReference type="GO" id="GO:0033668">
    <property type="term" value="P:symbiont-mediated suppression of host apoptosis"/>
    <property type="evidence" value="ECO:0007669"/>
    <property type="project" value="UniProtKB-KW"/>
</dbReference>
<evidence type="ECO:0000256" key="4">
    <source>
        <dbReference type="ARBA" id="ARBA00023323"/>
    </source>
</evidence>
<evidence type="ECO:0000256" key="2">
    <source>
        <dbReference type="ARBA" id="ARBA00022518"/>
    </source>
</evidence>
<evidence type="ECO:0000256" key="6">
    <source>
        <dbReference type="SAM" id="MobiDB-lite"/>
    </source>
</evidence>
<proteinExistence type="inferred from homology"/>
<feature type="compositionally biased region" description="Polar residues" evidence="6">
    <location>
        <begin position="223"/>
        <end position="232"/>
    </location>
</feature>